<organism evidence="1 2">
    <name type="scientific">Falsarthrobacter nasiphocae</name>
    <dbReference type="NCBI Taxonomy" id="189863"/>
    <lineage>
        <taxon>Bacteria</taxon>
        <taxon>Bacillati</taxon>
        <taxon>Actinomycetota</taxon>
        <taxon>Actinomycetes</taxon>
        <taxon>Micrococcales</taxon>
        <taxon>Micrococcaceae</taxon>
        <taxon>Falsarthrobacter</taxon>
    </lineage>
</organism>
<accession>A0AAE3YDI4</accession>
<comment type="caution">
    <text evidence="1">The sequence shown here is derived from an EMBL/GenBank/DDBJ whole genome shotgun (WGS) entry which is preliminary data.</text>
</comment>
<proteinExistence type="predicted"/>
<evidence type="ECO:0000313" key="1">
    <source>
        <dbReference type="EMBL" id="MDR6891389.1"/>
    </source>
</evidence>
<dbReference type="EMBL" id="JAVDUI010000001">
    <property type="protein sequence ID" value="MDR6891389.1"/>
    <property type="molecule type" value="Genomic_DNA"/>
</dbReference>
<gene>
    <name evidence="1" type="ORF">J2S35_000329</name>
</gene>
<dbReference type="AlphaFoldDB" id="A0AAE3YDI4"/>
<dbReference type="Proteomes" id="UP001247307">
    <property type="component" value="Unassembled WGS sequence"/>
</dbReference>
<reference evidence="1" key="1">
    <citation type="submission" date="2023-07" db="EMBL/GenBank/DDBJ databases">
        <title>Sequencing the genomes of 1000 actinobacteria strains.</title>
        <authorList>
            <person name="Klenk H.-P."/>
        </authorList>
    </citation>
    <scope>NUCLEOTIDE SEQUENCE</scope>
    <source>
        <strain evidence="1">DSM 13988</strain>
    </source>
</reference>
<name>A0AAE3YDI4_9MICC</name>
<evidence type="ECO:0000313" key="2">
    <source>
        <dbReference type="Proteomes" id="UP001247307"/>
    </source>
</evidence>
<dbReference type="RefSeq" id="WP_309849125.1">
    <property type="nucleotide sequence ID" value="NZ_BAAAIU010000024.1"/>
</dbReference>
<keyword evidence="2" id="KW-1185">Reference proteome</keyword>
<protein>
    <submittedName>
        <fullName evidence="1">Uncharacterized protein</fullName>
    </submittedName>
</protein>
<sequence>MLDQYVVQETALHARATPGCSSYADSDARDLTCDDLAARLLQRASSLAKHPDERPVSVDTLEAADAVLATRLRDVVVPRLIDAAAHLIAREAQAQGVVARVIEGASGAIFLELGDGRYLDLTQACGAQLGSASPTAFSDLLAQLRAVSPGA</sequence>